<dbReference type="Pfam" id="PF13411">
    <property type="entry name" value="MerR_1"/>
    <property type="match status" value="1"/>
</dbReference>
<dbReference type="Gene3D" id="1.10.1660.10">
    <property type="match status" value="2"/>
</dbReference>
<dbReference type="InterPro" id="IPR047057">
    <property type="entry name" value="MerR_fam"/>
</dbReference>
<dbReference type="SUPFAM" id="SSF46955">
    <property type="entry name" value="Putative DNA-binding domain"/>
    <property type="match status" value="2"/>
</dbReference>
<dbReference type="PANTHER" id="PTHR30204:SF93">
    <property type="entry name" value="HTH MERR-TYPE DOMAIN-CONTAINING PROTEIN"/>
    <property type="match status" value="1"/>
</dbReference>
<accession>A0A366DRJ1</accession>
<dbReference type="AlphaFoldDB" id="A0A366DRJ1"/>
<evidence type="ECO:0000313" key="3">
    <source>
        <dbReference type="EMBL" id="RBO92706.1"/>
    </source>
</evidence>
<dbReference type="GO" id="GO:0003700">
    <property type="term" value="F:DNA-binding transcription factor activity"/>
    <property type="evidence" value="ECO:0007669"/>
    <property type="project" value="InterPro"/>
</dbReference>
<dbReference type="InterPro" id="IPR000551">
    <property type="entry name" value="MerR-type_HTH_dom"/>
</dbReference>
<dbReference type="STRING" id="1210090.GCA_001613185_02649"/>
<dbReference type="PROSITE" id="PS50937">
    <property type="entry name" value="HTH_MERR_2"/>
    <property type="match status" value="2"/>
</dbReference>
<dbReference type="EMBL" id="QNRE01000003">
    <property type="protein sequence ID" value="RBO92706.1"/>
    <property type="molecule type" value="Genomic_DNA"/>
</dbReference>
<proteinExistence type="predicted"/>
<reference evidence="3 4" key="1">
    <citation type="submission" date="2018-06" db="EMBL/GenBank/DDBJ databases">
        <title>Genomic Encyclopedia of Type Strains, Phase IV (KMG-IV): sequencing the most valuable type-strain genomes for metagenomic binning, comparative biology and taxonomic classification.</title>
        <authorList>
            <person name="Goeker M."/>
        </authorList>
    </citation>
    <scope>NUCLEOTIDE SEQUENCE [LARGE SCALE GENOMIC DNA]</scope>
    <source>
        <strain evidence="3 4">DSM 44599</strain>
    </source>
</reference>
<protein>
    <submittedName>
        <fullName evidence="3">DNA-binding transcriptional MerR regulator</fullName>
    </submittedName>
</protein>
<keyword evidence="1 3" id="KW-0238">DNA-binding</keyword>
<evidence type="ECO:0000256" key="1">
    <source>
        <dbReference type="ARBA" id="ARBA00023125"/>
    </source>
</evidence>
<dbReference type="Pfam" id="PF00376">
    <property type="entry name" value="MerR"/>
    <property type="match status" value="1"/>
</dbReference>
<name>A0A366DRJ1_9NOCA</name>
<comment type="caution">
    <text evidence="3">The sequence shown here is derived from an EMBL/GenBank/DDBJ whole genome shotgun (WGS) entry which is preliminary data.</text>
</comment>
<gene>
    <name evidence="3" type="ORF">DFR74_103350</name>
</gene>
<sequence length="236" mass="25801">MESLQSGALRTADVARAAGFSVQQIRNLEGQGVLPAAARTASGYRVYGRPHVVAARAYRALARGAGPVEAKRIMRAAHESRPRMFALLDEVHARLHAERRDLESARAAVRFIADEPIVEPVAADEMSIAELAEALGVRTSTLRHWDAMELVVPERDSVGAARKYPPAAVRDARIVHQLRLAGYGIEPLRQLMPRLRGARRWEEVAEGLAARDASILARSEALLEGAAQLRELLVLS</sequence>
<dbReference type="Proteomes" id="UP000252586">
    <property type="component" value="Unassembled WGS sequence"/>
</dbReference>
<dbReference type="GO" id="GO:0003677">
    <property type="term" value="F:DNA binding"/>
    <property type="evidence" value="ECO:0007669"/>
    <property type="project" value="UniProtKB-KW"/>
</dbReference>
<dbReference type="InterPro" id="IPR009061">
    <property type="entry name" value="DNA-bd_dom_put_sf"/>
</dbReference>
<dbReference type="PANTHER" id="PTHR30204">
    <property type="entry name" value="REDOX-CYCLING DRUG-SENSING TRANSCRIPTIONAL ACTIVATOR SOXR"/>
    <property type="match status" value="1"/>
</dbReference>
<organism evidence="3 4">
    <name type="scientific">Nocardia puris</name>
    <dbReference type="NCBI Taxonomy" id="208602"/>
    <lineage>
        <taxon>Bacteria</taxon>
        <taxon>Bacillati</taxon>
        <taxon>Actinomycetota</taxon>
        <taxon>Actinomycetes</taxon>
        <taxon>Mycobacteriales</taxon>
        <taxon>Nocardiaceae</taxon>
        <taxon>Nocardia</taxon>
    </lineage>
</organism>
<dbReference type="SMART" id="SM00422">
    <property type="entry name" value="HTH_MERR"/>
    <property type="match status" value="2"/>
</dbReference>
<evidence type="ECO:0000313" key="4">
    <source>
        <dbReference type="Proteomes" id="UP000252586"/>
    </source>
</evidence>
<keyword evidence="4" id="KW-1185">Reference proteome</keyword>
<dbReference type="OrthoDB" id="3826383at2"/>
<evidence type="ECO:0000259" key="2">
    <source>
        <dbReference type="PROSITE" id="PS50937"/>
    </source>
</evidence>
<feature type="domain" description="HTH merR-type" evidence="2">
    <location>
        <begin position="125"/>
        <end position="155"/>
    </location>
</feature>
<dbReference type="RefSeq" id="WP_113975077.1">
    <property type="nucleotide sequence ID" value="NZ_QNRE01000003.1"/>
</dbReference>
<feature type="domain" description="HTH merR-type" evidence="2">
    <location>
        <begin position="8"/>
        <end position="49"/>
    </location>
</feature>